<dbReference type="AlphaFoldDB" id="A0A8S1JWW5"/>
<accession>A0A8S1JWW5</accession>
<dbReference type="Proteomes" id="UP000688137">
    <property type="component" value="Unassembled WGS sequence"/>
</dbReference>
<evidence type="ECO:0000256" key="2">
    <source>
        <dbReference type="SAM" id="Phobius"/>
    </source>
</evidence>
<evidence type="ECO:0000256" key="1">
    <source>
        <dbReference type="SAM" id="Coils"/>
    </source>
</evidence>
<reference evidence="3" key="1">
    <citation type="submission" date="2021-01" db="EMBL/GenBank/DDBJ databases">
        <authorList>
            <consortium name="Genoscope - CEA"/>
            <person name="William W."/>
        </authorList>
    </citation>
    <scope>NUCLEOTIDE SEQUENCE</scope>
</reference>
<evidence type="ECO:0000313" key="4">
    <source>
        <dbReference type="Proteomes" id="UP000688137"/>
    </source>
</evidence>
<feature type="transmembrane region" description="Helical" evidence="2">
    <location>
        <begin position="21"/>
        <end position="45"/>
    </location>
</feature>
<dbReference type="EMBL" id="CAJJDM010000008">
    <property type="protein sequence ID" value="CAD8047454.1"/>
    <property type="molecule type" value="Genomic_DNA"/>
</dbReference>
<evidence type="ECO:0000313" key="3">
    <source>
        <dbReference type="EMBL" id="CAD8047454.1"/>
    </source>
</evidence>
<keyword evidence="2" id="KW-1133">Transmembrane helix</keyword>
<protein>
    <recommendedName>
        <fullName evidence="5">Transmembrane protein</fullName>
    </recommendedName>
</protein>
<organism evidence="3 4">
    <name type="scientific">Paramecium primaurelia</name>
    <dbReference type="NCBI Taxonomy" id="5886"/>
    <lineage>
        <taxon>Eukaryota</taxon>
        <taxon>Sar</taxon>
        <taxon>Alveolata</taxon>
        <taxon>Ciliophora</taxon>
        <taxon>Intramacronucleata</taxon>
        <taxon>Oligohymenophorea</taxon>
        <taxon>Peniculida</taxon>
        <taxon>Parameciidae</taxon>
        <taxon>Paramecium</taxon>
    </lineage>
</organism>
<evidence type="ECO:0008006" key="5">
    <source>
        <dbReference type="Google" id="ProtNLM"/>
    </source>
</evidence>
<comment type="caution">
    <text evidence="3">The sequence shown here is derived from an EMBL/GenBank/DDBJ whole genome shotgun (WGS) entry which is preliminary data.</text>
</comment>
<keyword evidence="2" id="KW-0472">Membrane</keyword>
<gene>
    <name evidence="3" type="ORF">PPRIM_AZ9-3.1.T0110437</name>
</gene>
<proteinExistence type="predicted"/>
<keyword evidence="2" id="KW-0812">Transmembrane</keyword>
<sequence>MIINRKLGILLLYQYTNSIQLILLIKYNPFTINIISTVILMSYHYKNNGSQQTYHASPSQKMQEVYELSREQATRKLLDKKIQELEYKIKQSEIVIQRQQSQLYVVFDNDDIFILNSKFLFLIKELFQGIKRTLSYGIISCNSSNSFKNGKYFSLQFLGNHY</sequence>
<keyword evidence="1" id="KW-0175">Coiled coil</keyword>
<feature type="coiled-coil region" evidence="1">
    <location>
        <begin position="68"/>
        <end position="102"/>
    </location>
</feature>
<name>A0A8S1JWW5_PARPR</name>
<keyword evidence="4" id="KW-1185">Reference proteome</keyword>